<dbReference type="OrthoDB" id="2320413at2759"/>
<dbReference type="AlphaFoldDB" id="A0A915Z8Q3"/>
<sequence>MLENIISEWIRCINKHYNLNRDENSNFEVLDIDNQLEDDMLEFINANEALVQKQAHTSIIQSHPQACYKSRKLSEIIDSDRSEYLICTDISDNKSEYLELMI</sequence>
<evidence type="ECO:0000313" key="2">
    <source>
        <dbReference type="Proteomes" id="UP000684084"/>
    </source>
</evidence>
<proteinExistence type="predicted"/>
<dbReference type="Proteomes" id="UP000684084">
    <property type="component" value="Unassembled WGS sequence"/>
</dbReference>
<organism evidence="1 2">
    <name type="scientific">Rhizophagus irregularis</name>
    <dbReference type="NCBI Taxonomy" id="588596"/>
    <lineage>
        <taxon>Eukaryota</taxon>
        <taxon>Fungi</taxon>
        <taxon>Fungi incertae sedis</taxon>
        <taxon>Mucoromycota</taxon>
        <taxon>Glomeromycotina</taxon>
        <taxon>Glomeromycetes</taxon>
        <taxon>Glomerales</taxon>
        <taxon>Glomeraceae</taxon>
        <taxon>Rhizophagus</taxon>
    </lineage>
</organism>
<accession>A0A915Z8Q3</accession>
<dbReference type="EMBL" id="CAGKOT010000021">
    <property type="protein sequence ID" value="CAB5365388.1"/>
    <property type="molecule type" value="Genomic_DNA"/>
</dbReference>
<reference evidence="1" key="1">
    <citation type="submission" date="2020-05" db="EMBL/GenBank/DDBJ databases">
        <authorList>
            <person name="Rincon C."/>
            <person name="Sanders R I."/>
            <person name="Robbins C."/>
            <person name="Chaturvedi A."/>
        </authorList>
    </citation>
    <scope>NUCLEOTIDE SEQUENCE</scope>
    <source>
        <strain evidence="1">CHB12</strain>
    </source>
</reference>
<protein>
    <submittedName>
        <fullName evidence="1">Uncharacterized protein</fullName>
    </submittedName>
</protein>
<evidence type="ECO:0000313" key="1">
    <source>
        <dbReference type="EMBL" id="CAB5365388.1"/>
    </source>
</evidence>
<name>A0A915Z8Q3_9GLOM</name>
<comment type="caution">
    <text evidence="1">The sequence shown here is derived from an EMBL/GenBank/DDBJ whole genome shotgun (WGS) entry which is preliminary data.</text>
</comment>
<gene>
    <name evidence="1" type="ORF">CHRIB12_LOCUS10400</name>
</gene>